<evidence type="ECO:0000313" key="3">
    <source>
        <dbReference type="Proteomes" id="UP000294360"/>
    </source>
</evidence>
<dbReference type="AlphaFoldDB" id="A0A4V6IML1"/>
<evidence type="ECO:0000313" key="1">
    <source>
        <dbReference type="EMBL" id="VFU08933.1"/>
    </source>
</evidence>
<evidence type="ECO:0000313" key="2">
    <source>
        <dbReference type="EMBL" id="VTZ51766.1"/>
    </source>
</evidence>
<evidence type="ECO:0000313" key="4">
    <source>
        <dbReference type="Proteomes" id="UP000485880"/>
    </source>
</evidence>
<organism evidence="1 3">
    <name type="scientific">Methylocella tundrae</name>
    <dbReference type="NCBI Taxonomy" id="227605"/>
    <lineage>
        <taxon>Bacteria</taxon>
        <taxon>Pseudomonadati</taxon>
        <taxon>Pseudomonadota</taxon>
        <taxon>Alphaproteobacteria</taxon>
        <taxon>Hyphomicrobiales</taxon>
        <taxon>Beijerinckiaceae</taxon>
        <taxon>Methylocella</taxon>
    </lineage>
</organism>
<accession>A0A4V6IML1</accession>
<dbReference type="Proteomes" id="UP000294360">
    <property type="component" value="Chromosome"/>
</dbReference>
<gene>
    <name evidence="2" type="ORF">MPC4_50074</name>
    <name evidence="1" type="ORF">MTUNDRAET4_2040</name>
</gene>
<sequence length="75" mass="8573">MLLDNEFRLELFSRLRALQDLAYTGRIPCGSHEHFELLALEEFESLFVLQRTKACADIALTLANRSAQNQVTVSF</sequence>
<keyword evidence="4" id="KW-1185">Reference proteome</keyword>
<dbReference type="EMBL" id="LR536450">
    <property type="protein sequence ID" value="VFU08933.1"/>
    <property type="molecule type" value="Genomic_DNA"/>
</dbReference>
<proteinExistence type="predicted"/>
<dbReference type="KEGG" id="mtun:MTUNDRAET4_2040"/>
<dbReference type="Proteomes" id="UP000485880">
    <property type="component" value="Unassembled WGS sequence"/>
</dbReference>
<name>A0A4V6IML1_METTU</name>
<reference evidence="2 4" key="2">
    <citation type="submission" date="2019-05" db="EMBL/GenBank/DDBJ databases">
        <authorList>
            <person name="Farhan Ul Haque M."/>
        </authorList>
    </citation>
    <scope>NUCLEOTIDE SEQUENCE [LARGE SCALE GENOMIC DNA]</scope>
    <source>
        <strain evidence="2">2</strain>
    </source>
</reference>
<reference evidence="1 3" key="1">
    <citation type="submission" date="2019-03" db="EMBL/GenBank/DDBJ databases">
        <authorList>
            <person name="Kox A.R. M."/>
        </authorList>
    </citation>
    <scope>NUCLEOTIDE SEQUENCE [LARGE SCALE GENOMIC DNA]</scope>
    <source>
        <strain evidence="1">MTUNDRAET4 annotated genome</strain>
    </source>
</reference>
<dbReference type="EMBL" id="CABFMQ020000109">
    <property type="protein sequence ID" value="VTZ51766.1"/>
    <property type="molecule type" value="Genomic_DNA"/>
</dbReference>
<dbReference type="RefSeq" id="WP_134489072.1">
    <property type="nucleotide sequence ID" value="NZ_CABFMQ020000109.1"/>
</dbReference>
<protein>
    <submittedName>
        <fullName evidence="1">Uncharacterized protein</fullName>
    </submittedName>
</protein>